<dbReference type="InterPro" id="IPR003593">
    <property type="entry name" value="AAA+_ATPase"/>
</dbReference>
<reference evidence="10 14" key="3">
    <citation type="submission" date="2019-03" db="EMBL/GenBank/DDBJ databases">
        <title>Subsurface microbial communities from deep shales in Ohio and West Virginia, USA.</title>
        <authorList>
            <person name="Wrighton K."/>
        </authorList>
    </citation>
    <scope>NUCLEOTIDE SEQUENCE [LARGE SCALE GENOMIC DNA]</scope>
    <source>
        <strain evidence="10 14">DSMZ 11287</strain>
        <strain evidence="5 13">MSL28</strain>
    </source>
</reference>
<dbReference type="EMBL" id="FOHG01000014">
    <property type="protein sequence ID" value="SES97421.1"/>
    <property type="molecule type" value="Genomic_DNA"/>
</dbReference>
<dbReference type="Proteomes" id="UP000198612">
    <property type="component" value="Unassembled WGS sequence"/>
</dbReference>
<dbReference type="PANTHER" id="PTHR42788:SF13">
    <property type="entry name" value="ALIPHATIC SULFONATES IMPORT ATP-BINDING PROTEIN SSUB"/>
    <property type="match status" value="1"/>
</dbReference>
<evidence type="ECO:0000313" key="14">
    <source>
        <dbReference type="Proteomes" id="UP000295472"/>
    </source>
</evidence>
<dbReference type="InterPro" id="IPR027417">
    <property type="entry name" value="P-loop_NTPase"/>
</dbReference>
<dbReference type="EMBL" id="FMYT01000012">
    <property type="protein sequence ID" value="SDC70297.1"/>
    <property type="molecule type" value="Genomic_DNA"/>
</dbReference>
<evidence type="ECO:0000313" key="10">
    <source>
        <dbReference type="EMBL" id="TDX43770.1"/>
    </source>
</evidence>
<dbReference type="GO" id="GO:0016887">
    <property type="term" value="F:ATP hydrolysis activity"/>
    <property type="evidence" value="ECO:0007669"/>
    <property type="project" value="InterPro"/>
</dbReference>
<evidence type="ECO:0000313" key="9">
    <source>
        <dbReference type="EMBL" id="TDS29531.1"/>
    </source>
</evidence>
<dbReference type="SMART" id="SM00382">
    <property type="entry name" value="AAA"/>
    <property type="match status" value="1"/>
</dbReference>
<dbReference type="InterPro" id="IPR050166">
    <property type="entry name" value="ABC_transporter_ATP-bind"/>
</dbReference>
<dbReference type="EMBL" id="SOEF01000014">
    <property type="protein sequence ID" value="TDX43770.1"/>
    <property type="molecule type" value="Genomic_DNA"/>
</dbReference>
<keyword evidence="12" id="KW-1185">Reference proteome</keyword>
<evidence type="ECO:0000313" key="15">
    <source>
        <dbReference type="Proteomes" id="UP000295758"/>
    </source>
</evidence>
<dbReference type="OrthoDB" id="9801958at2"/>
<dbReference type="EMBL" id="FNBJ01000014">
    <property type="protein sequence ID" value="SDF52946.1"/>
    <property type="molecule type" value="Genomic_DNA"/>
</dbReference>
<evidence type="ECO:0000313" key="5">
    <source>
        <dbReference type="EMBL" id="PXV63477.1"/>
    </source>
</evidence>
<dbReference type="InterPro" id="IPR003439">
    <property type="entry name" value="ABC_transporter-like_ATP-bd"/>
</dbReference>
<dbReference type="Proteomes" id="UP000199519">
    <property type="component" value="Unassembled WGS sequence"/>
</dbReference>
<dbReference type="GO" id="GO:0005524">
    <property type="term" value="F:ATP binding"/>
    <property type="evidence" value="ECO:0007669"/>
    <property type="project" value="UniProtKB-KW"/>
</dbReference>
<keyword evidence="1" id="KW-0813">Transport</keyword>
<dbReference type="InterPro" id="IPR017871">
    <property type="entry name" value="ABC_transporter-like_CS"/>
</dbReference>
<dbReference type="AlphaFoldDB" id="A0A1G6NSP2"/>
<proteinExistence type="predicted"/>
<dbReference type="CDD" id="cd03293">
    <property type="entry name" value="ABC_NrtD_SsuB_transporters"/>
    <property type="match status" value="1"/>
</dbReference>
<name>A0A1G6NSP2_9FIRM</name>
<evidence type="ECO:0000256" key="3">
    <source>
        <dbReference type="ARBA" id="ARBA00022840"/>
    </source>
</evidence>
<dbReference type="PROSITE" id="PS00211">
    <property type="entry name" value="ABC_TRANSPORTER_1"/>
    <property type="match status" value="1"/>
</dbReference>
<dbReference type="Proteomes" id="UP000324896">
    <property type="component" value="Unassembled WGS sequence"/>
</dbReference>
<dbReference type="SUPFAM" id="SSF52540">
    <property type="entry name" value="P-loop containing nucleoside triphosphate hydrolases"/>
    <property type="match status" value="1"/>
</dbReference>
<evidence type="ECO:0000313" key="11">
    <source>
        <dbReference type="Proteomes" id="UP000198612"/>
    </source>
</evidence>
<reference evidence="11 12" key="1">
    <citation type="submission" date="2016-10" db="EMBL/GenBank/DDBJ databases">
        <authorList>
            <person name="Varghese N."/>
            <person name="Submissions S."/>
        </authorList>
    </citation>
    <scope>NUCLEOTIDE SEQUENCE [LARGE SCALE GENOMIC DNA]</scope>
    <source>
        <strain evidence="6 16">WG10</strain>
        <strain evidence="7 12">WG2</strain>
        <strain evidence="8 11">WG5</strain>
    </source>
</reference>
<feature type="domain" description="ABC transporter" evidence="4">
    <location>
        <begin position="11"/>
        <end position="242"/>
    </location>
</feature>
<reference evidence="9 15" key="2">
    <citation type="submission" date="2019-03" db="EMBL/GenBank/DDBJ databases">
        <title>Deep subsurface shale carbon reservoir microbial communities from Ohio and West Virginia, USA.</title>
        <authorList>
            <person name="Wrighton K."/>
        </authorList>
    </citation>
    <scope>NUCLEOTIDE SEQUENCE [LARGE SCALE GENOMIC DNA]</scope>
    <source>
        <strain evidence="9 15">UTICA-S4D12</strain>
    </source>
</reference>
<dbReference type="PANTHER" id="PTHR42788">
    <property type="entry name" value="TAURINE IMPORT ATP-BINDING PROTEIN-RELATED"/>
    <property type="match status" value="1"/>
</dbReference>
<evidence type="ECO:0000313" key="16">
    <source>
        <dbReference type="Proteomes" id="UP000324896"/>
    </source>
</evidence>
<dbReference type="Pfam" id="PF00005">
    <property type="entry name" value="ABC_tran"/>
    <property type="match status" value="1"/>
</dbReference>
<dbReference type="EMBL" id="SOAA01000017">
    <property type="protein sequence ID" value="TDS29531.1"/>
    <property type="molecule type" value="Genomic_DNA"/>
</dbReference>
<gene>
    <name evidence="9" type="ORF">BY453_11718</name>
    <name evidence="10" type="ORF">C7954_11465</name>
    <name evidence="5" type="ORF">C8C78_12318</name>
    <name evidence="6" type="ORF">SAMN04488597_11219</name>
    <name evidence="7" type="ORF">SAMN04488598_11448</name>
    <name evidence="8" type="ORF">SAMN04515652_11448</name>
</gene>
<evidence type="ECO:0000259" key="4">
    <source>
        <dbReference type="PROSITE" id="PS50893"/>
    </source>
</evidence>
<evidence type="ECO:0000313" key="12">
    <source>
        <dbReference type="Proteomes" id="UP000199519"/>
    </source>
</evidence>
<keyword evidence="3 6" id="KW-0067">ATP-binding</keyword>
<evidence type="ECO:0000313" key="8">
    <source>
        <dbReference type="EMBL" id="SES97421.1"/>
    </source>
</evidence>
<keyword evidence="2" id="KW-0547">Nucleotide-binding</keyword>
<evidence type="ECO:0000313" key="7">
    <source>
        <dbReference type="EMBL" id="SDF52946.1"/>
    </source>
</evidence>
<accession>A0A1G6NSP2</accession>
<evidence type="ECO:0000313" key="13">
    <source>
        <dbReference type="Proteomes" id="UP000247389"/>
    </source>
</evidence>
<dbReference type="Proteomes" id="UP000295758">
    <property type="component" value="Unassembled WGS sequence"/>
</dbReference>
<dbReference type="Proteomes" id="UP000247389">
    <property type="component" value="Unassembled WGS sequence"/>
</dbReference>
<sequence>MSAQSNKESLIKIENMSLEYGESINSTLALKNISLEINKGEFICVLGPSGCGKSSLLKCIAGYVKPTAGRVLMQGKEVDGPDWHRGVVFQSPTLYPWMTVNENVEFGPKMRDLPKAEIKEIRDFFLDEVNLSGFGENYTFELSGGMKQRVAIARVLANYPQVVLMDEPFGALDALTRENMQNLIRNIWKENNTTIFFITHDVDEALLLANRVVVMSKQPGEIIKIFNVDFTNQIFEKGTKEVIYNEDYFEVKNEIMDIIHSQID</sequence>
<dbReference type="RefSeq" id="WP_073157723.1">
    <property type="nucleotide sequence ID" value="NZ_FMYT01000012.1"/>
</dbReference>
<protein>
    <submittedName>
        <fullName evidence="6">Taurine transport system ATP-binding protein</fullName>
    </submittedName>
</protein>
<dbReference type="PROSITE" id="PS50893">
    <property type="entry name" value="ABC_TRANSPORTER_2"/>
    <property type="match status" value="1"/>
</dbReference>
<dbReference type="Proteomes" id="UP000295472">
    <property type="component" value="Unassembled WGS sequence"/>
</dbReference>
<organism evidence="6 16">
    <name type="scientific">Halanaerobium congolense</name>
    <dbReference type="NCBI Taxonomy" id="54121"/>
    <lineage>
        <taxon>Bacteria</taxon>
        <taxon>Bacillati</taxon>
        <taxon>Bacillota</taxon>
        <taxon>Clostridia</taxon>
        <taxon>Halanaerobiales</taxon>
        <taxon>Halanaerobiaceae</taxon>
        <taxon>Halanaerobium</taxon>
    </lineage>
</organism>
<evidence type="ECO:0000313" key="6">
    <source>
        <dbReference type="EMBL" id="SDC70297.1"/>
    </source>
</evidence>
<dbReference type="GeneID" id="57012708"/>
<evidence type="ECO:0000256" key="2">
    <source>
        <dbReference type="ARBA" id="ARBA00022741"/>
    </source>
</evidence>
<dbReference type="EMBL" id="QICM01000023">
    <property type="protein sequence ID" value="PXV63477.1"/>
    <property type="molecule type" value="Genomic_DNA"/>
</dbReference>
<dbReference type="Gene3D" id="3.40.50.300">
    <property type="entry name" value="P-loop containing nucleotide triphosphate hydrolases"/>
    <property type="match status" value="1"/>
</dbReference>
<evidence type="ECO:0000256" key="1">
    <source>
        <dbReference type="ARBA" id="ARBA00022448"/>
    </source>
</evidence>